<name>A0A915Z0R0_9GLOM</name>
<proteinExistence type="predicted"/>
<dbReference type="VEuPathDB" id="FungiDB:RhiirFUN_010638"/>
<dbReference type="Proteomes" id="UP000684084">
    <property type="component" value="Unassembled WGS sequence"/>
</dbReference>
<dbReference type="AlphaFoldDB" id="A0A915Z0R0"/>
<reference evidence="1" key="1">
    <citation type="submission" date="2020-05" db="EMBL/GenBank/DDBJ databases">
        <authorList>
            <person name="Rincon C."/>
            <person name="Sanders R I."/>
            <person name="Robbins C."/>
            <person name="Chaturvedi A."/>
        </authorList>
    </citation>
    <scope>NUCLEOTIDE SEQUENCE</scope>
    <source>
        <strain evidence="1">CHB12</strain>
    </source>
</reference>
<evidence type="ECO:0000313" key="2">
    <source>
        <dbReference type="Proteomes" id="UP000684084"/>
    </source>
</evidence>
<organism evidence="1 2">
    <name type="scientific">Rhizophagus irregularis</name>
    <dbReference type="NCBI Taxonomy" id="588596"/>
    <lineage>
        <taxon>Eukaryota</taxon>
        <taxon>Fungi</taxon>
        <taxon>Fungi incertae sedis</taxon>
        <taxon>Mucoromycota</taxon>
        <taxon>Glomeromycotina</taxon>
        <taxon>Glomeromycetes</taxon>
        <taxon>Glomerales</taxon>
        <taxon>Glomeraceae</taxon>
        <taxon>Rhizophagus</taxon>
    </lineage>
</organism>
<sequence length="283" mass="32852">MTNSSLILLKSQKNLKELIIQYNINYNILIDNNAILTLLEKSSNLIILNLENFFFPLENLSLFINLQELSLSDCGYHNYNFYDWLKFSLISLPNLKKLFFKDSNPIYLDIFSKFIINTNFNNFGSKLSHIIIQCCKFKNSINTNLLLISISNNCPLLSFYSGPISSNDTFELSQLLNSCSFIKTLKFHPSISKCSTDSDIRISFDPLLLELSKSPLLHLKTLTIVHGWMIQSNIFEIFLKSRNRNEIRKFNFYWNNTLIIGDLVKICEDYPNIIKSYGEFNSI</sequence>
<accession>A0A915Z0R0</accession>
<gene>
    <name evidence="1" type="ORF">CHRIB12_LOCUS6560</name>
</gene>
<evidence type="ECO:0000313" key="1">
    <source>
        <dbReference type="EMBL" id="CAB5356798.1"/>
    </source>
</evidence>
<protein>
    <submittedName>
        <fullName evidence="1">Uncharacterized protein</fullName>
    </submittedName>
</protein>
<dbReference type="EMBL" id="CAGKOT010000010">
    <property type="protein sequence ID" value="CAB5356798.1"/>
    <property type="molecule type" value="Genomic_DNA"/>
</dbReference>
<comment type="caution">
    <text evidence="1">The sequence shown here is derived from an EMBL/GenBank/DDBJ whole genome shotgun (WGS) entry which is preliminary data.</text>
</comment>
<dbReference type="OrthoDB" id="2344632at2759"/>